<dbReference type="EMBL" id="CP015772">
    <property type="protein sequence ID" value="ANH82484.1"/>
    <property type="molecule type" value="Genomic_DNA"/>
</dbReference>
<dbReference type="InterPro" id="IPR036587">
    <property type="entry name" value="NucleaseA_inhib-like_sf"/>
</dbReference>
<dbReference type="InterPro" id="IPR012489">
    <property type="entry name" value="NucleaseA_inhib-like"/>
</dbReference>
<dbReference type="Gene3D" id="3.40.1460.10">
    <property type="entry name" value="Nuclease A inhibitor-like"/>
    <property type="match status" value="1"/>
</dbReference>
<dbReference type="Pfam" id="PF07924">
    <property type="entry name" value="NuiA"/>
    <property type="match status" value="1"/>
</dbReference>
<dbReference type="OrthoDB" id="674042at2"/>
<evidence type="ECO:0008006" key="3">
    <source>
        <dbReference type="Google" id="ProtNLM"/>
    </source>
</evidence>
<dbReference type="AlphaFoldDB" id="A0A1A9I7H5"/>
<proteinExistence type="predicted"/>
<reference evidence="1 2" key="1">
    <citation type="submission" date="2016-05" db="EMBL/GenBank/DDBJ databases">
        <title>Niabella ginsenosidivorans BS26 whole genome sequencing.</title>
        <authorList>
            <person name="Im W.T."/>
            <person name="Siddiqi M.Z."/>
        </authorList>
    </citation>
    <scope>NUCLEOTIDE SEQUENCE [LARGE SCALE GENOMIC DNA]</scope>
    <source>
        <strain evidence="1 2">BS26</strain>
    </source>
</reference>
<gene>
    <name evidence="1" type="ORF">A8C56_17260</name>
</gene>
<protein>
    <recommendedName>
        <fullName evidence="3">Sugar-non-specific nuclease inhibitor NuiA-like protein</fullName>
    </recommendedName>
</protein>
<evidence type="ECO:0000313" key="1">
    <source>
        <dbReference type="EMBL" id="ANH82484.1"/>
    </source>
</evidence>
<sequence>MNTADFLARLQEHTQGVLFISESEYPFEPQNLGVLKGAALPAAIAARSGAQAAQVKTIDAQQFLAKIERGADPGDAPIAANLQKIKALFAFLTTQLTSLQVYRIEAGVQVPVYILGTLPDQTVAGVKTTSIES</sequence>
<name>A0A1A9I7H5_9BACT</name>
<keyword evidence="2" id="KW-1185">Reference proteome</keyword>
<evidence type="ECO:0000313" key="2">
    <source>
        <dbReference type="Proteomes" id="UP000077667"/>
    </source>
</evidence>
<accession>A0A1A9I7H5</accession>
<dbReference type="RefSeq" id="WP_067758776.1">
    <property type="nucleotide sequence ID" value="NZ_CP015772.1"/>
</dbReference>
<organism evidence="1 2">
    <name type="scientific">Niabella ginsenosidivorans</name>
    <dbReference type="NCBI Taxonomy" id="1176587"/>
    <lineage>
        <taxon>Bacteria</taxon>
        <taxon>Pseudomonadati</taxon>
        <taxon>Bacteroidota</taxon>
        <taxon>Chitinophagia</taxon>
        <taxon>Chitinophagales</taxon>
        <taxon>Chitinophagaceae</taxon>
        <taxon>Niabella</taxon>
    </lineage>
</organism>
<dbReference type="Proteomes" id="UP000077667">
    <property type="component" value="Chromosome"/>
</dbReference>
<dbReference type="SUPFAM" id="SSF82602">
    <property type="entry name" value="Nuclease A inhibitor (NuiA)"/>
    <property type="match status" value="1"/>
</dbReference>
<dbReference type="KEGG" id="nia:A8C56_17260"/>